<feature type="region of interest" description="Disordered" evidence="1">
    <location>
        <begin position="56"/>
        <end position="75"/>
    </location>
</feature>
<feature type="non-terminal residue" evidence="2">
    <location>
        <position position="75"/>
    </location>
</feature>
<protein>
    <submittedName>
        <fullName evidence="2">Uncharacterized protein</fullName>
    </submittedName>
</protein>
<comment type="caution">
    <text evidence="2">The sequence shown here is derived from an EMBL/GenBank/DDBJ whole genome shotgun (WGS) entry which is preliminary data.</text>
</comment>
<name>A0AA35VSU8_GEOBA</name>
<accession>A0AA35VSU8</accession>
<reference evidence="2" key="1">
    <citation type="submission" date="2023-03" db="EMBL/GenBank/DDBJ databases">
        <authorList>
            <person name="Steffen K."/>
            <person name="Cardenas P."/>
        </authorList>
    </citation>
    <scope>NUCLEOTIDE SEQUENCE</scope>
</reference>
<proteinExistence type="predicted"/>
<sequence>MQLPEKGLSKEELIQELKKRKRVETDPHAGKIFAYVYTREGGKFDAVETAFDMFEFGDNSSADEEDGEEKGAREG</sequence>
<organism evidence="2 3">
    <name type="scientific">Geodia barretti</name>
    <name type="common">Barrett's horny sponge</name>
    <dbReference type="NCBI Taxonomy" id="519541"/>
    <lineage>
        <taxon>Eukaryota</taxon>
        <taxon>Metazoa</taxon>
        <taxon>Porifera</taxon>
        <taxon>Demospongiae</taxon>
        <taxon>Heteroscleromorpha</taxon>
        <taxon>Tetractinellida</taxon>
        <taxon>Astrophorina</taxon>
        <taxon>Geodiidae</taxon>
        <taxon>Geodia</taxon>
    </lineage>
</organism>
<dbReference type="AlphaFoldDB" id="A0AA35VSU8"/>
<evidence type="ECO:0000256" key="1">
    <source>
        <dbReference type="SAM" id="MobiDB-lite"/>
    </source>
</evidence>
<dbReference type="Proteomes" id="UP001174909">
    <property type="component" value="Unassembled WGS sequence"/>
</dbReference>
<evidence type="ECO:0000313" key="3">
    <source>
        <dbReference type="Proteomes" id="UP001174909"/>
    </source>
</evidence>
<evidence type="ECO:0000313" key="2">
    <source>
        <dbReference type="EMBL" id="CAI7990786.1"/>
    </source>
</evidence>
<dbReference type="EMBL" id="CASHTH010000083">
    <property type="protein sequence ID" value="CAI7990786.1"/>
    <property type="molecule type" value="Genomic_DNA"/>
</dbReference>
<keyword evidence="3" id="KW-1185">Reference proteome</keyword>
<gene>
    <name evidence="2" type="ORF">GBAR_LOCUS547</name>
</gene>